<dbReference type="Proteomes" id="UP000279541">
    <property type="component" value="Chromosome"/>
</dbReference>
<proteinExistence type="predicted"/>
<dbReference type="EMBL" id="CP033926">
    <property type="protein sequence ID" value="AZA99002.1"/>
    <property type="molecule type" value="Genomic_DNA"/>
</dbReference>
<dbReference type="EMBL" id="FTNZ01000001">
    <property type="protein sequence ID" value="SIS28698.1"/>
    <property type="molecule type" value="Genomic_DNA"/>
</dbReference>
<dbReference type="RefSeq" id="WP_076351391.1">
    <property type="nucleotide sequence ID" value="NZ_CP033926.1"/>
</dbReference>
<evidence type="ECO:0000313" key="3">
    <source>
        <dbReference type="Proteomes" id="UP000186106"/>
    </source>
</evidence>
<evidence type="ECO:0000313" key="4">
    <source>
        <dbReference type="Proteomes" id="UP000279541"/>
    </source>
</evidence>
<dbReference type="STRING" id="112234.SAMN05421768_101360"/>
<dbReference type="Proteomes" id="UP000186106">
    <property type="component" value="Unassembled WGS sequence"/>
</dbReference>
<evidence type="ECO:0000313" key="2">
    <source>
        <dbReference type="EMBL" id="SIS28698.1"/>
    </source>
</evidence>
<accession>A0A1N7HVC0</accession>
<dbReference type="AlphaFoldDB" id="A0A1N7HVC0"/>
<dbReference type="OrthoDB" id="9887756at2"/>
<evidence type="ECO:0000313" key="1">
    <source>
        <dbReference type="EMBL" id="AZA99002.1"/>
    </source>
</evidence>
<sequence length="112" mass="12650">MIQTGDSVYTTLHYAGGQSTGKMNYFADEFSFVPNATDNLTKGLAAKSQRQNCSFKYDEVSFLKKGGFLFFKVIIMKILLQNGTEKQLSLFSRKTNDVFEFLKSKVPSHSIK</sequence>
<gene>
    <name evidence="1" type="ORF">EG359_05010</name>
    <name evidence="2" type="ORF">SAMN05421768_101360</name>
</gene>
<organism evidence="2 3">
    <name type="scientific">Chryseobacterium joostei</name>
    <dbReference type="NCBI Taxonomy" id="112234"/>
    <lineage>
        <taxon>Bacteria</taxon>
        <taxon>Pseudomonadati</taxon>
        <taxon>Bacteroidota</taxon>
        <taxon>Flavobacteriia</taxon>
        <taxon>Flavobacteriales</taxon>
        <taxon>Weeksellaceae</taxon>
        <taxon>Chryseobacterium group</taxon>
        <taxon>Chryseobacterium</taxon>
    </lineage>
</organism>
<dbReference type="KEGG" id="cjt:EG359_05010"/>
<reference evidence="2 3" key="1">
    <citation type="submission" date="2017-01" db="EMBL/GenBank/DDBJ databases">
        <authorList>
            <person name="Mah S.A."/>
            <person name="Swanson W.J."/>
            <person name="Moy G.W."/>
            <person name="Vacquier V.D."/>
        </authorList>
    </citation>
    <scope>NUCLEOTIDE SEQUENCE [LARGE SCALE GENOMIC DNA]</scope>
    <source>
        <strain evidence="2 3">DSM 16927</strain>
    </source>
</reference>
<name>A0A1N7HVC0_9FLAO</name>
<reference evidence="1 4" key="2">
    <citation type="submission" date="2018-11" db="EMBL/GenBank/DDBJ databases">
        <title>Proposal to divide the Flavobacteriaceae and reorganize its genera based on Amino Acid Identity values calculated from whole genome sequences.</title>
        <authorList>
            <person name="Nicholson A.C."/>
            <person name="Gulvik C.A."/>
            <person name="Whitney A.M."/>
            <person name="Humrighouse B.W."/>
            <person name="Bell M."/>
            <person name="Holmes B."/>
            <person name="Steigerwalt A.G."/>
            <person name="Villarma A."/>
            <person name="Sheth M."/>
            <person name="Batra D."/>
            <person name="Pryor J."/>
            <person name="Bernardet J.-F."/>
            <person name="Hugo C."/>
            <person name="Kampfer P."/>
            <person name="Newman J."/>
            <person name="McQuiston J.R."/>
        </authorList>
    </citation>
    <scope>NUCLEOTIDE SEQUENCE [LARGE SCALE GENOMIC DNA]</scope>
    <source>
        <strain evidence="1 4">DSM 16927</strain>
    </source>
</reference>
<protein>
    <submittedName>
        <fullName evidence="2">Uncharacterized protein</fullName>
    </submittedName>
</protein>
<keyword evidence="4" id="KW-1185">Reference proteome</keyword>